<keyword evidence="1" id="KW-1133">Transmembrane helix</keyword>
<name>A0AAN9GEK7_9CAEN</name>
<dbReference type="InterPro" id="IPR013106">
    <property type="entry name" value="Ig_V-set"/>
</dbReference>
<evidence type="ECO:0000313" key="5">
    <source>
        <dbReference type="Proteomes" id="UP001374579"/>
    </source>
</evidence>
<gene>
    <name evidence="4" type="ORF">V1264_017420</name>
</gene>
<dbReference type="SMART" id="SM00409">
    <property type="entry name" value="IG"/>
    <property type="match status" value="1"/>
</dbReference>
<keyword evidence="2" id="KW-0732">Signal</keyword>
<evidence type="ECO:0000256" key="2">
    <source>
        <dbReference type="SAM" id="SignalP"/>
    </source>
</evidence>
<keyword evidence="1" id="KW-0472">Membrane</keyword>
<dbReference type="InterPro" id="IPR036179">
    <property type="entry name" value="Ig-like_dom_sf"/>
</dbReference>
<keyword evidence="5" id="KW-1185">Reference proteome</keyword>
<reference evidence="4 5" key="1">
    <citation type="submission" date="2024-02" db="EMBL/GenBank/DDBJ databases">
        <title>Chromosome-scale genome assembly of the rough periwinkle Littorina saxatilis.</title>
        <authorList>
            <person name="De Jode A."/>
            <person name="Faria R."/>
            <person name="Formenti G."/>
            <person name="Sims Y."/>
            <person name="Smith T.P."/>
            <person name="Tracey A."/>
            <person name="Wood J.M.D."/>
            <person name="Zagrodzka Z.B."/>
            <person name="Johannesson K."/>
            <person name="Butlin R.K."/>
            <person name="Leder E.H."/>
        </authorList>
    </citation>
    <scope>NUCLEOTIDE SEQUENCE [LARGE SCALE GENOMIC DNA]</scope>
    <source>
        <strain evidence="4">Snail1</strain>
        <tissue evidence="4">Muscle</tissue>
    </source>
</reference>
<keyword evidence="1" id="KW-0812">Transmembrane</keyword>
<dbReference type="SUPFAM" id="SSF48726">
    <property type="entry name" value="Immunoglobulin"/>
    <property type="match status" value="1"/>
</dbReference>
<evidence type="ECO:0000259" key="3">
    <source>
        <dbReference type="SMART" id="SM00409"/>
    </source>
</evidence>
<dbReference type="InterPro" id="IPR003599">
    <property type="entry name" value="Ig_sub"/>
</dbReference>
<dbReference type="Proteomes" id="UP001374579">
    <property type="component" value="Unassembled WGS sequence"/>
</dbReference>
<evidence type="ECO:0000256" key="1">
    <source>
        <dbReference type="SAM" id="Phobius"/>
    </source>
</evidence>
<proteinExistence type="predicted"/>
<feature type="domain" description="Immunoglobulin" evidence="3">
    <location>
        <begin position="28"/>
        <end position="133"/>
    </location>
</feature>
<protein>
    <recommendedName>
        <fullName evidence="3">Immunoglobulin domain-containing protein</fullName>
    </recommendedName>
</protein>
<feature type="transmembrane region" description="Helical" evidence="1">
    <location>
        <begin position="267"/>
        <end position="289"/>
    </location>
</feature>
<evidence type="ECO:0000313" key="4">
    <source>
        <dbReference type="EMBL" id="KAK7106128.1"/>
    </source>
</evidence>
<dbReference type="Pfam" id="PF07686">
    <property type="entry name" value="V-set"/>
    <property type="match status" value="1"/>
</dbReference>
<dbReference type="AlphaFoldDB" id="A0AAN9GEK7"/>
<accession>A0AAN9GEK7</accession>
<feature type="signal peptide" evidence="2">
    <location>
        <begin position="1"/>
        <end position="22"/>
    </location>
</feature>
<comment type="caution">
    <text evidence="4">The sequence shown here is derived from an EMBL/GenBank/DDBJ whole genome shotgun (WGS) entry which is preliminary data.</text>
</comment>
<sequence>MMLHTVQRALASLCFVVCLVSSADVSCTSPHTVVKGQPVSLTCLYNANLETESQDLYIYRHSEDTDSVIVAICSWKDSSLTCDFQPGYKAMVKGHNVTLDILCAQPEHAGNYTCTTLPHGDDLHIEDCSLSVEGEMKDTDAKITCFAPVQLSREQTAPVTCIFPDSLNAASVMLERYDNPYNSHQEELIRCNTEAEPCFEHSDGLEIRSEHSSRDGHRVLTGNVAKSGQYVCKADLGSGRSKTCTMNVDDRPEKPDTWDSSLHTLTMLMYAILICFILAVLIFGTILLIKRSKKHKNRHRIILHSGAKLLEEKQVNQIYIAKQSYKQTRANK</sequence>
<dbReference type="InterPro" id="IPR013783">
    <property type="entry name" value="Ig-like_fold"/>
</dbReference>
<dbReference type="Gene3D" id="2.60.40.10">
    <property type="entry name" value="Immunoglobulins"/>
    <property type="match status" value="1"/>
</dbReference>
<organism evidence="4 5">
    <name type="scientific">Littorina saxatilis</name>
    <dbReference type="NCBI Taxonomy" id="31220"/>
    <lineage>
        <taxon>Eukaryota</taxon>
        <taxon>Metazoa</taxon>
        <taxon>Spiralia</taxon>
        <taxon>Lophotrochozoa</taxon>
        <taxon>Mollusca</taxon>
        <taxon>Gastropoda</taxon>
        <taxon>Caenogastropoda</taxon>
        <taxon>Littorinimorpha</taxon>
        <taxon>Littorinoidea</taxon>
        <taxon>Littorinidae</taxon>
        <taxon>Littorina</taxon>
    </lineage>
</organism>
<feature type="chain" id="PRO_5043009246" description="Immunoglobulin domain-containing protein" evidence="2">
    <location>
        <begin position="23"/>
        <end position="332"/>
    </location>
</feature>
<dbReference type="EMBL" id="JBAMIC010000007">
    <property type="protein sequence ID" value="KAK7106128.1"/>
    <property type="molecule type" value="Genomic_DNA"/>
</dbReference>